<dbReference type="AlphaFoldDB" id="A0ABD1QJ79"/>
<dbReference type="PROSITE" id="PS51257">
    <property type="entry name" value="PROKAR_LIPOPROTEIN"/>
    <property type="match status" value="1"/>
</dbReference>
<evidence type="ECO:0000256" key="1">
    <source>
        <dbReference type="SAM" id="Phobius"/>
    </source>
</evidence>
<reference evidence="3" key="1">
    <citation type="submission" date="2024-07" db="EMBL/GenBank/DDBJ databases">
        <title>Two chromosome-level genome assemblies of Korean endemic species Abeliophyllum distichum and Forsythia ovata (Oleaceae).</title>
        <authorList>
            <person name="Jang H."/>
        </authorList>
    </citation>
    <scope>NUCLEOTIDE SEQUENCE [LARGE SCALE GENOMIC DNA]</scope>
</reference>
<keyword evidence="1" id="KW-0812">Transmembrane</keyword>
<keyword evidence="1" id="KW-0472">Membrane</keyword>
<protein>
    <submittedName>
        <fullName evidence="2">Molybdate transporter 1</fullName>
    </submittedName>
</protein>
<keyword evidence="3" id="KW-1185">Reference proteome</keyword>
<proteinExistence type="predicted"/>
<feature type="transmembrane region" description="Helical" evidence="1">
    <location>
        <begin position="73"/>
        <end position="99"/>
    </location>
</feature>
<dbReference type="InterPro" id="IPR031563">
    <property type="entry name" value="MOT1/MOT2"/>
</dbReference>
<dbReference type="EMBL" id="JBFOLK010000011">
    <property type="protein sequence ID" value="KAL2476284.1"/>
    <property type="molecule type" value="Genomic_DNA"/>
</dbReference>
<dbReference type="PANTHER" id="PTHR31970:SF0">
    <property type="entry name" value="MOLYBDATE TRANSPORTER 1"/>
    <property type="match status" value="1"/>
</dbReference>
<feature type="transmembrane region" description="Helical" evidence="1">
    <location>
        <begin position="42"/>
        <end position="61"/>
    </location>
</feature>
<accession>A0ABD1QJ79</accession>
<keyword evidence="1" id="KW-1133">Transmembrane helix</keyword>
<sequence length="143" mass="16070">MMFQQRSVFGIMNLIGCWFGAMSCCHGAGGLAGSLVKILDQFPVGVLGVFLLFDGIELAMCSRDMNSKEESRCYAYLNSCFTLLAQVQHLDFFLGFLLLRARRLGDCSNLVPQLSEIICRSNIELELSQCWSVNMDDLFDEFL</sequence>
<organism evidence="2 3">
    <name type="scientific">Abeliophyllum distichum</name>
    <dbReference type="NCBI Taxonomy" id="126358"/>
    <lineage>
        <taxon>Eukaryota</taxon>
        <taxon>Viridiplantae</taxon>
        <taxon>Streptophyta</taxon>
        <taxon>Embryophyta</taxon>
        <taxon>Tracheophyta</taxon>
        <taxon>Spermatophyta</taxon>
        <taxon>Magnoliopsida</taxon>
        <taxon>eudicotyledons</taxon>
        <taxon>Gunneridae</taxon>
        <taxon>Pentapetalae</taxon>
        <taxon>asterids</taxon>
        <taxon>lamiids</taxon>
        <taxon>Lamiales</taxon>
        <taxon>Oleaceae</taxon>
        <taxon>Forsythieae</taxon>
        <taxon>Abeliophyllum</taxon>
    </lineage>
</organism>
<comment type="caution">
    <text evidence="2">The sequence shown here is derived from an EMBL/GenBank/DDBJ whole genome shotgun (WGS) entry which is preliminary data.</text>
</comment>
<dbReference type="PANTHER" id="PTHR31970">
    <property type="match status" value="1"/>
</dbReference>
<gene>
    <name evidence="2" type="ORF">Adt_37020</name>
</gene>
<dbReference type="Proteomes" id="UP001604336">
    <property type="component" value="Unassembled WGS sequence"/>
</dbReference>
<evidence type="ECO:0000313" key="2">
    <source>
        <dbReference type="EMBL" id="KAL2476284.1"/>
    </source>
</evidence>
<name>A0ABD1QJ79_9LAMI</name>
<evidence type="ECO:0000313" key="3">
    <source>
        <dbReference type="Proteomes" id="UP001604336"/>
    </source>
</evidence>